<dbReference type="PANTHER" id="PTHR34385">
    <property type="entry name" value="D-ALANYL-D-ALANINE CARBOXYPEPTIDASE"/>
    <property type="match status" value="1"/>
</dbReference>
<feature type="transmembrane region" description="Helical" evidence="2">
    <location>
        <begin position="51"/>
        <end position="76"/>
    </location>
</feature>
<proteinExistence type="predicted"/>
<dbReference type="PANTHER" id="PTHR34385:SF1">
    <property type="entry name" value="PEPTIDOGLYCAN L-ALANYL-D-GLUTAMATE ENDOPEPTIDASE CWLK"/>
    <property type="match status" value="1"/>
</dbReference>
<dbReference type="CDD" id="cd14846">
    <property type="entry name" value="Peptidase_M15_like"/>
    <property type="match status" value="1"/>
</dbReference>
<protein>
    <submittedName>
        <fullName evidence="4">Peptidase M15</fullName>
    </submittedName>
</protein>
<comment type="caution">
    <text evidence="4">The sequence shown here is derived from an EMBL/GenBank/DDBJ whole genome shotgun (WGS) entry which is preliminary data.</text>
</comment>
<evidence type="ECO:0000259" key="3">
    <source>
        <dbReference type="Pfam" id="PF02557"/>
    </source>
</evidence>
<feature type="domain" description="D-alanyl-D-alanine carboxypeptidase-like core" evidence="3">
    <location>
        <begin position="116"/>
        <end position="218"/>
    </location>
</feature>
<dbReference type="eggNOG" id="COG1876">
    <property type="taxonomic scope" value="Bacteria"/>
</dbReference>
<reference evidence="4 5" key="1">
    <citation type="submission" date="2014-02" db="EMBL/GenBank/DDBJ databases">
        <title>Genome sequence of Brachybacterium phenoliresistens strain W13A50.</title>
        <authorList>
            <person name="Wang X."/>
        </authorList>
    </citation>
    <scope>NUCLEOTIDE SEQUENCE [LARGE SCALE GENOMIC DNA]</scope>
    <source>
        <strain evidence="4 5">W13A50</strain>
    </source>
</reference>
<dbReference type="Proteomes" id="UP000023067">
    <property type="component" value="Unassembled WGS sequence"/>
</dbReference>
<evidence type="ECO:0000313" key="4">
    <source>
        <dbReference type="EMBL" id="EWS82572.1"/>
    </source>
</evidence>
<keyword evidence="2" id="KW-0472">Membrane</keyword>
<dbReference type="STRING" id="396014.BF93_05915"/>
<evidence type="ECO:0000313" key="5">
    <source>
        <dbReference type="Proteomes" id="UP000023067"/>
    </source>
</evidence>
<dbReference type="AlphaFoldDB" id="Z9JXS5"/>
<dbReference type="GO" id="GO:0008233">
    <property type="term" value="F:peptidase activity"/>
    <property type="evidence" value="ECO:0007669"/>
    <property type="project" value="InterPro"/>
</dbReference>
<dbReference type="PATRIC" id="fig|396014.3.peg.183"/>
<dbReference type="OrthoDB" id="3293184at2"/>
<organism evidence="4 5">
    <name type="scientific">Brachybacterium phenoliresistens</name>
    <dbReference type="NCBI Taxonomy" id="396014"/>
    <lineage>
        <taxon>Bacteria</taxon>
        <taxon>Bacillati</taxon>
        <taxon>Actinomycetota</taxon>
        <taxon>Actinomycetes</taxon>
        <taxon>Micrococcales</taxon>
        <taxon>Dermabacteraceae</taxon>
        <taxon>Brachybacterium</taxon>
    </lineage>
</organism>
<dbReference type="InterPro" id="IPR052179">
    <property type="entry name" value="DD-CPase-like"/>
</dbReference>
<keyword evidence="5" id="KW-1185">Reference proteome</keyword>
<keyword evidence="2" id="KW-0812">Transmembrane</keyword>
<gene>
    <name evidence="4" type="ORF">BF93_05915</name>
</gene>
<evidence type="ECO:0000256" key="2">
    <source>
        <dbReference type="SAM" id="Phobius"/>
    </source>
</evidence>
<dbReference type="Gene3D" id="3.30.1380.10">
    <property type="match status" value="1"/>
</dbReference>
<accession>Z9JXS5</accession>
<dbReference type="RefSeq" id="WP_084148161.1">
    <property type="nucleotide sequence ID" value="NZ_BAAAOW010000001.1"/>
</dbReference>
<dbReference type="EMBL" id="JDYK01000002">
    <property type="protein sequence ID" value="EWS82572.1"/>
    <property type="molecule type" value="Genomic_DNA"/>
</dbReference>
<sequence>MTTRTGPAATPVPTPGARTAAAAPARTARSARTGRFARTGSSARRTLRPRIVSAVLLAIALLGAATFALTCLLALAPGGPSRSGLLPGDGGRAGVEDGAIRGEVSVFDEDVPAVAKLDPDLRAAVQEAARDAEEDGIVFVVNSGWRSPRYQEQLLEDAIAEHGSREEAARWVATPETSSHVSGEAIDIGSYDAAQWLMDHGERYDLCQTYENETWHYELRLGASRDGCPAPYRDPTQDPRLQVG</sequence>
<dbReference type="Pfam" id="PF02557">
    <property type="entry name" value="VanY"/>
    <property type="match status" value="1"/>
</dbReference>
<evidence type="ECO:0000256" key="1">
    <source>
        <dbReference type="SAM" id="MobiDB-lite"/>
    </source>
</evidence>
<dbReference type="InterPro" id="IPR009045">
    <property type="entry name" value="Zn_M74/Hedgehog-like"/>
</dbReference>
<feature type="region of interest" description="Disordered" evidence="1">
    <location>
        <begin position="1"/>
        <end position="42"/>
    </location>
</feature>
<dbReference type="SUPFAM" id="SSF55166">
    <property type="entry name" value="Hedgehog/DD-peptidase"/>
    <property type="match status" value="1"/>
</dbReference>
<dbReference type="InterPro" id="IPR003709">
    <property type="entry name" value="VanY-like_core_dom"/>
</dbReference>
<feature type="compositionally biased region" description="Low complexity" evidence="1">
    <location>
        <begin position="1"/>
        <end position="40"/>
    </location>
</feature>
<dbReference type="GO" id="GO:0006508">
    <property type="term" value="P:proteolysis"/>
    <property type="evidence" value="ECO:0007669"/>
    <property type="project" value="InterPro"/>
</dbReference>
<dbReference type="HOGENOM" id="CLU_104140_1_0_11"/>
<keyword evidence="2" id="KW-1133">Transmembrane helix</keyword>
<name>Z9JXS5_9MICO</name>